<evidence type="ECO:0000256" key="9">
    <source>
        <dbReference type="PROSITE-ProRule" id="PRU00108"/>
    </source>
</evidence>
<dbReference type="InterPro" id="IPR001356">
    <property type="entry name" value="HD"/>
</dbReference>
<dbReference type="GO" id="GO:0046872">
    <property type="term" value="F:metal ion binding"/>
    <property type="evidence" value="ECO:0007669"/>
    <property type="project" value="UniProtKB-KW"/>
</dbReference>
<evidence type="ECO:0000256" key="8">
    <source>
        <dbReference type="ARBA" id="ARBA00023242"/>
    </source>
</evidence>
<dbReference type="VEuPathDB" id="VectorBase:LDEU009354"/>
<comment type="caution">
    <text evidence="12">The sequence shown here is derived from an EMBL/GenBank/DDBJ whole genome shotgun (WGS) entry which is preliminary data.</text>
</comment>
<keyword evidence="5" id="KW-0440">LIM domain</keyword>
<dbReference type="InterPro" id="IPR009057">
    <property type="entry name" value="Homeodomain-like_sf"/>
</dbReference>
<dbReference type="PROSITE" id="PS00027">
    <property type="entry name" value="HOMEOBOX_1"/>
    <property type="match status" value="1"/>
</dbReference>
<dbReference type="PANTHER" id="PTHR24208">
    <property type="entry name" value="LIM/HOMEOBOX PROTEIN LHX"/>
    <property type="match status" value="1"/>
</dbReference>
<dbReference type="SMART" id="SM00389">
    <property type="entry name" value="HOX"/>
    <property type="match status" value="1"/>
</dbReference>
<evidence type="ECO:0000256" key="5">
    <source>
        <dbReference type="ARBA" id="ARBA00023038"/>
    </source>
</evidence>
<keyword evidence="6 9" id="KW-0238">DNA-binding</keyword>
<accession>A0A443S554</accession>
<evidence type="ECO:0000256" key="1">
    <source>
        <dbReference type="ARBA" id="ARBA00004123"/>
    </source>
</evidence>
<dbReference type="PANTHER" id="PTHR24208:SF168">
    <property type="entry name" value="PROTEIN APTEROUS"/>
    <property type="match status" value="1"/>
</dbReference>
<dbReference type="AlphaFoldDB" id="A0A443S554"/>
<feature type="DNA-binding region" description="Homeobox" evidence="9">
    <location>
        <begin position="3"/>
        <end position="57"/>
    </location>
</feature>
<evidence type="ECO:0000256" key="4">
    <source>
        <dbReference type="ARBA" id="ARBA00022833"/>
    </source>
</evidence>
<keyword evidence="13" id="KW-1185">Reference proteome</keyword>
<feature type="domain" description="Homeobox" evidence="11">
    <location>
        <begin position="1"/>
        <end position="56"/>
    </location>
</feature>
<sequence>MRTSFKHNQLRMMKAHFGINHNPDSKDLKELSQSTGLSKRVLQVWFQNARAKWRRNILRQQSQGPQVVQECKLLKELDRDNCHLITSSSTSSESIAASISPDSTSLYADCELNSPLPIHHEEQSFYKSYLVENTNRQINS</sequence>
<dbReference type="InterPro" id="IPR050453">
    <property type="entry name" value="LIM_Homeobox_TF"/>
</dbReference>
<dbReference type="CDD" id="cd00086">
    <property type="entry name" value="homeodomain"/>
    <property type="match status" value="1"/>
</dbReference>
<evidence type="ECO:0000313" key="13">
    <source>
        <dbReference type="Proteomes" id="UP000288716"/>
    </source>
</evidence>
<dbReference type="GO" id="GO:0005634">
    <property type="term" value="C:nucleus"/>
    <property type="evidence" value="ECO:0007669"/>
    <property type="project" value="UniProtKB-SubCell"/>
</dbReference>
<dbReference type="OrthoDB" id="9990008at2759"/>
<dbReference type="Gene3D" id="1.10.10.60">
    <property type="entry name" value="Homeodomain-like"/>
    <property type="match status" value="1"/>
</dbReference>
<reference evidence="12 13" key="1">
    <citation type="journal article" date="2018" name="Gigascience">
        <title>Genomes of trombidid mites reveal novel predicted allergens and laterally-transferred genes associated with secondary metabolism.</title>
        <authorList>
            <person name="Dong X."/>
            <person name="Chaisiri K."/>
            <person name="Xia D."/>
            <person name="Armstrong S.D."/>
            <person name="Fang Y."/>
            <person name="Donnelly M.J."/>
            <person name="Kadowaki T."/>
            <person name="McGarry J.W."/>
            <person name="Darby A.C."/>
            <person name="Makepeace B.L."/>
        </authorList>
    </citation>
    <scope>NUCLEOTIDE SEQUENCE [LARGE SCALE GENOMIC DNA]</scope>
    <source>
        <strain evidence="12">UoL-UT</strain>
    </source>
</reference>
<dbReference type="Pfam" id="PF00046">
    <property type="entry name" value="Homeodomain"/>
    <property type="match status" value="1"/>
</dbReference>
<evidence type="ECO:0000256" key="3">
    <source>
        <dbReference type="ARBA" id="ARBA00022737"/>
    </source>
</evidence>
<keyword evidence="8 9" id="KW-0539">Nucleus</keyword>
<comment type="subcellular location">
    <subcellularLocation>
        <location evidence="1 9 10">Nucleus</location>
    </subcellularLocation>
</comment>
<dbReference type="SUPFAM" id="SSF46689">
    <property type="entry name" value="Homeodomain-like"/>
    <property type="match status" value="1"/>
</dbReference>
<evidence type="ECO:0000313" key="12">
    <source>
        <dbReference type="EMBL" id="RWS22686.1"/>
    </source>
</evidence>
<proteinExistence type="predicted"/>
<evidence type="ECO:0000256" key="7">
    <source>
        <dbReference type="ARBA" id="ARBA00023155"/>
    </source>
</evidence>
<gene>
    <name evidence="12" type="ORF">B4U80_03288</name>
</gene>
<name>A0A443S554_9ACAR</name>
<evidence type="ECO:0000256" key="6">
    <source>
        <dbReference type="ARBA" id="ARBA00023125"/>
    </source>
</evidence>
<evidence type="ECO:0000256" key="2">
    <source>
        <dbReference type="ARBA" id="ARBA00022723"/>
    </source>
</evidence>
<keyword evidence="4" id="KW-0862">Zinc</keyword>
<dbReference type="STRING" id="299467.A0A443S554"/>
<dbReference type="GO" id="GO:0000981">
    <property type="term" value="F:DNA-binding transcription factor activity, RNA polymerase II-specific"/>
    <property type="evidence" value="ECO:0007669"/>
    <property type="project" value="InterPro"/>
</dbReference>
<dbReference type="PROSITE" id="PS50071">
    <property type="entry name" value="HOMEOBOX_2"/>
    <property type="match status" value="1"/>
</dbReference>
<keyword evidence="7 9" id="KW-0371">Homeobox</keyword>
<organism evidence="12 13">
    <name type="scientific">Leptotrombidium deliense</name>
    <dbReference type="NCBI Taxonomy" id="299467"/>
    <lineage>
        <taxon>Eukaryota</taxon>
        <taxon>Metazoa</taxon>
        <taxon>Ecdysozoa</taxon>
        <taxon>Arthropoda</taxon>
        <taxon>Chelicerata</taxon>
        <taxon>Arachnida</taxon>
        <taxon>Acari</taxon>
        <taxon>Acariformes</taxon>
        <taxon>Trombidiformes</taxon>
        <taxon>Prostigmata</taxon>
        <taxon>Anystina</taxon>
        <taxon>Parasitengona</taxon>
        <taxon>Trombiculoidea</taxon>
        <taxon>Trombiculidae</taxon>
        <taxon>Leptotrombidium</taxon>
    </lineage>
</organism>
<protein>
    <submittedName>
        <fullName evidence="12">LIM/homeobox protein Lhx9-like protein</fullName>
    </submittedName>
</protein>
<dbReference type="FunFam" id="1.10.10.60:FF:000027">
    <property type="entry name" value="LIM/homeobox protein Lhx9"/>
    <property type="match status" value="1"/>
</dbReference>
<dbReference type="Proteomes" id="UP000288716">
    <property type="component" value="Unassembled WGS sequence"/>
</dbReference>
<keyword evidence="2" id="KW-0479">Metal-binding</keyword>
<evidence type="ECO:0000259" key="11">
    <source>
        <dbReference type="PROSITE" id="PS50071"/>
    </source>
</evidence>
<evidence type="ECO:0000256" key="10">
    <source>
        <dbReference type="RuleBase" id="RU000682"/>
    </source>
</evidence>
<dbReference type="GO" id="GO:0030182">
    <property type="term" value="P:neuron differentiation"/>
    <property type="evidence" value="ECO:0007669"/>
    <property type="project" value="TreeGrafter"/>
</dbReference>
<dbReference type="EMBL" id="NCKV01008149">
    <property type="protein sequence ID" value="RWS22686.1"/>
    <property type="molecule type" value="Genomic_DNA"/>
</dbReference>
<keyword evidence="3" id="KW-0677">Repeat</keyword>
<dbReference type="InterPro" id="IPR017970">
    <property type="entry name" value="Homeobox_CS"/>
</dbReference>
<dbReference type="GO" id="GO:0000977">
    <property type="term" value="F:RNA polymerase II transcription regulatory region sequence-specific DNA binding"/>
    <property type="evidence" value="ECO:0007669"/>
    <property type="project" value="TreeGrafter"/>
</dbReference>